<keyword evidence="2" id="KW-1185">Reference proteome</keyword>
<dbReference type="PANTHER" id="PTHR13109:SF7">
    <property type="entry name" value="NEUROCHONDRIN"/>
    <property type="match status" value="1"/>
</dbReference>
<dbReference type="AlphaFoldDB" id="A0A1Y1VJ27"/>
<sequence length="682" mass="80327">MDLSNSKNINYENKKEQINKCMLLLQRDTKDEEKFVALLILPKLLDPNDEELMTIVFKKIDFVFLQRLLISEYPDNDFDSKSLYKMISLNIISSFCYYPEFINDKKIIKTIPYMITLINEKEDEEVLNEVLEIFIFFTQNEKTLKEICDFKNIEIINQLIINSNKDEIIKKGIKILTFICQSNYCNSVISILNELSRYFVIINSEVKFKILELFVILFTNSNLIDKKLEDNSCFINIKKGLKILLANKLGIIENDNCMILISSLIRMKGIEFFFSKEENYDYTEDYIENGDKKIKLMENIQFLTLVMHLACTETRVLLDDYKDEDDIKKMEFKNEKEKSKMKNDQKRIQEILPICFEIIEFMIKILVQYSEYDIKENTTKNDIVYNILKKNNINSKWILSFREAMSETMLALIEFITEKVEMYKELQEIEKIDNMIVLLSTRILSSWLSENIEMYEKEIKYIIPALIEIVKIRPKSIDFIPINNISLVFSEITSNEDYQEIFVNKGGIKTLFMFLEDNFIILNENTVLNILITLINIVMLKPDSIKTNKMQWKKIINCYHKYSYTKESNITFYSYLIVIELSIIRLIDSECTNEDEKMIIEDSIDFIINSKNITDDTTRSLWNLSFSILSELSKVNINVGNLLLLNTAKLVALTKDPSFSDMEKQYLNIILNSIRKVSKSLN</sequence>
<comment type="caution">
    <text evidence="1">The sequence shown here is derived from an EMBL/GenBank/DDBJ whole genome shotgun (WGS) entry which is preliminary data.</text>
</comment>
<dbReference type="InterPro" id="IPR016024">
    <property type="entry name" value="ARM-type_fold"/>
</dbReference>
<organism evidence="1 2">
    <name type="scientific">Piromyces finnis</name>
    <dbReference type="NCBI Taxonomy" id="1754191"/>
    <lineage>
        <taxon>Eukaryota</taxon>
        <taxon>Fungi</taxon>
        <taxon>Fungi incertae sedis</taxon>
        <taxon>Chytridiomycota</taxon>
        <taxon>Chytridiomycota incertae sedis</taxon>
        <taxon>Neocallimastigomycetes</taxon>
        <taxon>Neocallimastigales</taxon>
        <taxon>Neocallimastigaceae</taxon>
        <taxon>Piromyces</taxon>
    </lineage>
</organism>
<protein>
    <recommendedName>
        <fullName evidence="3">Neurochondrin-domain-containing protein</fullName>
    </recommendedName>
</protein>
<accession>A0A1Y1VJ27</accession>
<evidence type="ECO:0008006" key="3">
    <source>
        <dbReference type="Google" id="ProtNLM"/>
    </source>
</evidence>
<dbReference type="InterPro" id="IPR008709">
    <property type="entry name" value="Neurochondrin"/>
</dbReference>
<dbReference type="OrthoDB" id="8962942at2759"/>
<reference evidence="1 2" key="1">
    <citation type="submission" date="2016-08" db="EMBL/GenBank/DDBJ databases">
        <title>Genomes of anaerobic fungi encode conserved fungal cellulosomes for biomass hydrolysis.</title>
        <authorList>
            <consortium name="DOE Joint Genome Institute"/>
            <person name="Haitjema C.H."/>
            <person name="Gilmore S.P."/>
            <person name="Henske J.K."/>
            <person name="Solomon K.V."/>
            <person name="De Groot R."/>
            <person name="Kuo A."/>
            <person name="Mondo S.J."/>
            <person name="Salamov A.A."/>
            <person name="Labutti K."/>
            <person name="Zhao Z."/>
            <person name="Chiniquy J."/>
            <person name="Barry K."/>
            <person name="Brewer H.M."/>
            <person name="Purvine S.O."/>
            <person name="Wright A.T."/>
            <person name="Boxma B."/>
            <person name="Van Alen T."/>
            <person name="Hackstein J.H."/>
            <person name="Baker S.E."/>
            <person name="Grigoriev I.V."/>
            <person name="O'Malley M.A."/>
        </authorList>
    </citation>
    <scope>NUCLEOTIDE SEQUENCE [LARGE SCALE GENOMIC DNA]</scope>
    <source>
        <strain evidence="2">finn</strain>
    </source>
</reference>
<gene>
    <name evidence="1" type="ORF">BCR36DRAFT_344274</name>
</gene>
<dbReference type="Proteomes" id="UP000193719">
    <property type="component" value="Unassembled WGS sequence"/>
</dbReference>
<dbReference type="Pfam" id="PF05536">
    <property type="entry name" value="Neurochondrin"/>
    <property type="match status" value="1"/>
</dbReference>
<evidence type="ECO:0000313" key="2">
    <source>
        <dbReference type="Proteomes" id="UP000193719"/>
    </source>
</evidence>
<reference evidence="1 2" key="2">
    <citation type="submission" date="2016-08" db="EMBL/GenBank/DDBJ databases">
        <title>Pervasive Adenine N6-methylation of Active Genes in Fungi.</title>
        <authorList>
            <consortium name="DOE Joint Genome Institute"/>
            <person name="Mondo S.J."/>
            <person name="Dannebaum R.O."/>
            <person name="Kuo R.C."/>
            <person name="Labutti K."/>
            <person name="Haridas S."/>
            <person name="Kuo A."/>
            <person name="Salamov A."/>
            <person name="Ahrendt S.R."/>
            <person name="Lipzen A."/>
            <person name="Sullivan W."/>
            <person name="Andreopoulos W.B."/>
            <person name="Clum A."/>
            <person name="Lindquist E."/>
            <person name="Daum C."/>
            <person name="Ramamoorthy G.K."/>
            <person name="Gryganskyi A."/>
            <person name="Culley D."/>
            <person name="Magnuson J.K."/>
            <person name="James T.Y."/>
            <person name="O'Malley M.A."/>
            <person name="Stajich J.E."/>
            <person name="Spatafora J.W."/>
            <person name="Visel A."/>
            <person name="Grigoriev I.V."/>
        </authorList>
    </citation>
    <scope>NUCLEOTIDE SEQUENCE [LARGE SCALE GENOMIC DNA]</scope>
    <source>
        <strain evidence="2">finn</strain>
    </source>
</reference>
<dbReference type="SUPFAM" id="SSF48371">
    <property type="entry name" value="ARM repeat"/>
    <property type="match status" value="1"/>
</dbReference>
<evidence type="ECO:0000313" key="1">
    <source>
        <dbReference type="EMBL" id="ORX57723.1"/>
    </source>
</evidence>
<dbReference type="EMBL" id="MCFH01000005">
    <property type="protein sequence ID" value="ORX57723.1"/>
    <property type="molecule type" value="Genomic_DNA"/>
</dbReference>
<name>A0A1Y1VJ27_9FUNG</name>
<dbReference type="PANTHER" id="PTHR13109">
    <property type="entry name" value="NEUROCHONDRIN"/>
    <property type="match status" value="1"/>
</dbReference>
<dbReference type="STRING" id="1754191.A0A1Y1VJ27"/>
<proteinExistence type="predicted"/>